<comment type="caution">
    <text evidence="1">The sequence shown here is derived from an EMBL/GenBank/DDBJ whole genome shotgun (WGS) entry which is preliminary data.</text>
</comment>
<evidence type="ECO:0000313" key="2">
    <source>
        <dbReference type="Proteomes" id="UP000231136"/>
    </source>
</evidence>
<gene>
    <name evidence="1" type="ORF">COW83_04695</name>
</gene>
<dbReference type="AlphaFoldDB" id="A0A2H0DUU2"/>
<evidence type="ECO:0000313" key="1">
    <source>
        <dbReference type="EMBL" id="PIP85350.1"/>
    </source>
</evidence>
<sequence>MVELVNWELVAGVVDPVNRWILPLVKLWNVPDVTEMELNQVHVAGVMDLDRLMMVLKTTTKTL</sequence>
<organism evidence="1 2">
    <name type="scientific">Candidatus Collierbacteria bacterium CG22_combo_CG10-13_8_21_14_all_43_12</name>
    <dbReference type="NCBI Taxonomy" id="1974537"/>
    <lineage>
        <taxon>Bacteria</taxon>
        <taxon>Candidatus Collieribacteriota</taxon>
    </lineage>
</organism>
<dbReference type="Proteomes" id="UP000231136">
    <property type="component" value="Unassembled WGS sequence"/>
</dbReference>
<reference evidence="1 2" key="1">
    <citation type="submission" date="2017-09" db="EMBL/GenBank/DDBJ databases">
        <title>Depth-based differentiation of microbial function through sediment-hosted aquifers and enrichment of novel symbionts in the deep terrestrial subsurface.</title>
        <authorList>
            <person name="Probst A.J."/>
            <person name="Ladd B."/>
            <person name="Jarett J.K."/>
            <person name="Geller-Mcgrath D.E."/>
            <person name="Sieber C.M."/>
            <person name="Emerson J.B."/>
            <person name="Anantharaman K."/>
            <person name="Thomas B.C."/>
            <person name="Malmstrom R."/>
            <person name="Stieglmeier M."/>
            <person name="Klingl A."/>
            <person name="Woyke T."/>
            <person name="Ryan C.M."/>
            <person name="Banfield J.F."/>
        </authorList>
    </citation>
    <scope>NUCLEOTIDE SEQUENCE [LARGE SCALE GENOMIC DNA]</scope>
    <source>
        <strain evidence="1">CG22_combo_CG10-13_8_21_14_all_43_12</strain>
    </source>
</reference>
<protein>
    <submittedName>
        <fullName evidence="1">Uncharacterized protein</fullName>
    </submittedName>
</protein>
<accession>A0A2H0DUU2</accession>
<proteinExistence type="predicted"/>
<name>A0A2H0DUU2_9BACT</name>
<dbReference type="EMBL" id="PCTR01000137">
    <property type="protein sequence ID" value="PIP85350.1"/>
    <property type="molecule type" value="Genomic_DNA"/>
</dbReference>